<accession>A0ABD0MWV1</accession>
<name>A0ABD0MWV1_CIRMR</name>
<proteinExistence type="predicted"/>
<dbReference type="Proteomes" id="UP001529510">
    <property type="component" value="Unassembled WGS sequence"/>
</dbReference>
<protein>
    <submittedName>
        <fullName evidence="2">Uncharacterized protein</fullName>
    </submittedName>
</protein>
<keyword evidence="3" id="KW-1185">Reference proteome</keyword>
<reference evidence="2 3" key="1">
    <citation type="submission" date="2024-05" db="EMBL/GenBank/DDBJ databases">
        <title>Genome sequencing and assembly of Indian major carp, Cirrhinus mrigala (Hamilton, 1822).</title>
        <authorList>
            <person name="Mohindra V."/>
            <person name="Chowdhury L.M."/>
            <person name="Lal K."/>
            <person name="Jena J.K."/>
        </authorList>
    </citation>
    <scope>NUCLEOTIDE SEQUENCE [LARGE SCALE GENOMIC DNA]</scope>
    <source>
        <strain evidence="2">CM1030</strain>
        <tissue evidence="2">Blood</tissue>
    </source>
</reference>
<feature type="region of interest" description="Disordered" evidence="1">
    <location>
        <begin position="1"/>
        <end position="23"/>
    </location>
</feature>
<feature type="non-terminal residue" evidence="2">
    <location>
        <position position="62"/>
    </location>
</feature>
<dbReference type="EMBL" id="JAMKFB020000090">
    <property type="protein sequence ID" value="KAL0153549.1"/>
    <property type="molecule type" value="Genomic_DNA"/>
</dbReference>
<gene>
    <name evidence="2" type="ORF">M9458_051163</name>
</gene>
<evidence type="ECO:0000313" key="3">
    <source>
        <dbReference type="Proteomes" id="UP001529510"/>
    </source>
</evidence>
<evidence type="ECO:0000256" key="1">
    <source>
        <dbReference type="SAM" id="MobiDB-lite"/>
    </source>
</evidence>
<organism evidence="2 3">
    <name type="scientific">Cirrhinus mrigala</name>
    <name type="common">Mrigala</name>
    <dbReference type="NCBI Taxonomy" id="683832"/>
    <lineage>
        <taxon>Eukaryota</taxon>
        <taxon>Metazoa</taxon>
        <taxon>Chordata</taxon>
        <taxon>Craniata</taxon>
        <taxon>Vertebrata</taxon>
        <taxon>Euteleostomi</taxon>
        <taxon>Actinopterygii</taxon>
        <taxon>Neopterygii</taxon>
        <taxon>Teleostei</taxon>
        <taxon>Ostariophysi</taxon>
        <taxon>Cypriniformes</taxon>
        <taxon>Cyprinidae</taxon>
        <taxon>Labeoninae</taxon>
        <taxon>Labeonini</taxon>
        <taxon>Cirrhinus</taxon>
    </lineage>
</organism>
<dbReference type="AlphaFoldDB" id="A0ABD0MWV1"/>
<evidence type="ECO:0000313" key="2">
    <source>
        <dbReference type="EMBL" id="KAL0153549.1"/>
    </source>
</evidence>
<sequence>YVCNLGSLRRKRDTASSRGRYGERRLRDPCLKSTYKNINRVGRRQPMTSLPARLIAAGASLP</sequence>
<feature type="non-terminal residue" evidence="2">
    <location>
        <position position="1"/>
    </location>
</feature>
<comment type="caution">
    <text evidence="2">The sequence shown here is derived from an EMBL/GenBank/DDBJ whole genome shotgun (WGS) entry which is preliminary data.</text>
</comment>